<sequence>QPKTLPVEVEPNYDKASDRADVIDRFIKGLADPEKRNPKINLRLRFRDKKMLQMLELDDGESLEFDLDIYKAEDQDIPELILNLRTGYQHKLGRVFENPKQPDKKLVSNHLDKLFYSIRLQMLFLVKVLLGMRSREILAQIQEEERAKELEDRDEAAASTESDVEKGQSVMLFVSFAHAEDRDFELIAKFKTKWSKTKKLLDKEICTYRNQHCHNKPESTSTPAVVQTTAAVTREFHILHSFDLLSLI</sequence>
<proteinExistence type="predicted"/>
<reference evidence="1 2" key="1">
    <citation type="submission" date="2024-11" db="EMBL/GenBank/DDBJ databases">
        <title>Adaptive evolution of stress response genes in parasites aligns with host niche diversity.</title>
        <authorList>
            <person name="Hahn C."/>
            <person name="Resl P."/>
        </authorList>
    </citation>
    <scope>NUCLEOTIDE SEQUENCE [LARGE SCALE GENOMIC DNA]</scope>
    <source>
        <strain evidence="1">EGGRZ-B1_66</strain>
        <tissue evidence="1">Body</tissue>
    </source>
</reference>
<accession>A0ABD2PIB6</accession>
<keyword evidence="2" id="KW-1185">Reference proteome</keyword>
<evidence type="ECO:0000313" key="2">
    <source>
        <dbReference type="Proteomes" id="UP001626550"/>
    </source>
</evidence>
<name>A0ABD2PIB6_9PLAT</name>
<dbReference type="AlphaFoldDB" id="A0ABD2PIB6"/>
<evidence type="ECO:0000313" key="1">
    <source>
        <dbReference type="EMBL" id="KAL3307049.1"/>
    </source>
</evidence>
<comment type="caution">
    <text evidence="1">The sequence shown here is derived from an EMBL/GenBank/DDBJ whole genome shotgun (WGS) entry which is preliminary data.</text>
</comment>
<dbReference type="Proteomes" id="UP001626550">
    <property type="component" value="Unassembled WGS sequence"/>
</dbReference>
<protein>
    <submittedName>
        <fullName evidence="1">Uncharacterized protein</fullName>
    </submittedName>
</protein>
<organism evidence="1 2">
    <name type="scientific">Cichlidogyrus casuarinus</name>
    <dbReference type="NCBI Taxonomy" id="1844966"/>
    <lineage>
        <taxon>Eukaryota</taxon>
        <taxon>Metazoa</taxon>
        <taxon>Spiralia</taxon>
        <taxon>Lophotrochozoa</taxon>
        <taxon>Platyhelminthes</taxon>
        <taxon>Monogenea</taxon>
        <taxon>Monopisthocotylea</taxon>
        <taxon>Dactylogyridea</taxon>
        <taxon>Ancyrocephalidae</taxon>
        <taxon>Cichlidogyrus</taxon>
    </lineage>
</organism>
<gene>
    <name evidence="1" type="ORF">Ciccas_014447</name>
</gene>
<feature type="non-terminal residue" evidence="1">
    <location>
        <position position="1"/>
    </location>
</feature>
<dbReference type="EMBL" id="JBJKFK010008526">
    <property type="protein sequence ID" value="KAL3307049.1"/>
    <property type="molecule type" value="Genomic_DNA"/>
</dbReference>